<organism evidence="2 3">
    <name type="scientific">Marinococcus halophilus</name>
    <dbReference type="NCBI Taxonomy" id="1371"/>
    <lineage>
        <taxon>Bacteria</taxon>
        <taxon>Bacillati</taxon>
        <taxon>Bacillota</taxon>
        <taxon>Bacilli</taxon>
        <taxon>Bacillales</taxon>
        <taxon>Bacillaceae</taxon>
        <taxon>Marinococcus</taxon>
    </lineage>
</organism>
<evidence type="ECO:0000313" key="2">
    <source>
        <dbReference type="EMBL" id="GEK60329.1"/>
    </source>
</evidence>
<dbReference type="EMBL" id="BJUN01000045">
    <property type="protein sequence ID" value="GEK60329.1"/>
    <property type="molecule type" value="Genomic_DNA"/>
</dbReference>
<dbReference type="Proteomes" id="UP000321051">
    <property type="component" value="Unassembled WGS sequence"/>
</dbReference>
<evidence type="ECO:0000259" key="1">
    <source>
        <dbReference type="Pfam" id="PF11181"/>
    </source>
</evidence>
<dbReference type="STRING" id="1371.GCA_900166605_02551"/>
<proteinExistence type="predicted"/>
<dbReference type="RefSeq" id="WP_094909161.1">
    <property type="nucleotide sequence ID" value="NZ_BJUN01000045.1"/>
</dbReference>
<sequence>MKPQVQEYTNEDNIEQDVQKLTDNGISRNDIYVMSHDDDRTDRIAEKADTNEPTDKEFGVDSENRFSKKGDELRFKLQELGFTEQEAEDLEDDLDEGKVLLMVQDDKNLSELLK</sequence>
<dbReference type="InterPro" id="IPR025889">
    <property type="entry name" value="GSP17M-like_dom"/>
</dbReference>
<dbReference type="AlphaFoldDB" id="A0A510YAE0"/>
<reference evidence="2 3" key="1">
    <citation type="submission" date="2019-07" db="EMBL/GenBank/DDBJ databases">
        <title>Whole genome shotgun sequence of Marinococcus halophilus NBRC 102359.</title>
        <authorList>
            <person name="Hosoyama A."/>
            <person name="Uohara A."/>
            <person name="Ohji S."/>
            <person name="Ichikawa N."/>
        </authorList>
    </citation>
    <scope>NUCLEOTIDE SEQUENCE [LARGE SCALE GENOMIC DNA]</scope>
    <source>
        <strain evidence="2 3">NBRC 102359</strain>
    </source>
</reference>
<protein>
    <submittedName>
        <fullName evidence="2">General stress protein 17M</fullName>
    </submittedName>
</protein>
<dbReference type="Pfam" id="PF11181">
    <property type="entry name" value="YflT"/>
    <property type="match status" value="1"/>
</dbReference>
<evidence type="ECO:0000313" key="3">
    <source>
        <dbReference type="Proteomes" id="UP000321051"/>
    </source>
</evidence>
<feature type="domain" description="General stress protein 17M-like" evidence="1">
    <location>
        <begin position="4"/>
        <end position="97"/>
    </location>
</feature>
<accession>A0A510YAE0</accession>
<gene>
    <name evidence="2" type="primary">yflT</name>
    <name evidence="2" type="ORF">MHA01_32340</name>
</gene>
<name>A0A510YAE0_MARHA</name>
<dbReference type="OrthoDB" id="2353304at2"/>
<comment type="caution">
    <text evidence="2">The sequence shown here is derived from an EMBL/GenBank/DDBJ whole genome shotgun (WGS) entry which is preliminary data.</text>
</comment>
<keyword evidence="3" id="KW-1185">Reference proteome</keyword>